<keyword evidence="2 6" id="KW-0812">Transmembrane</keyword>
<name>A0A072Q0N6_9EURO</name>
<dbReference type="InterPro" id="IPR007568">
    <property type="entry name" value="RTA1"/>
</dbReference>
<evidence type="ECO:0000256" key="6">
    <source>
        <dbReference type="SAM" id="Phobius"/>
    </source>
</evidence>
<dbReference type="OrthoDB" id="5384040at2759"/>
<dbReference type="EMBL" id="AMGV01000002">
    <property type="protein sequence ID" value="KEF61450.1"/>
    <property type="molecule type" value="Genomic_DNA"/>
</dbReference>
<keyword evidence="3 6" id="KW-1133">Transmembrane helix</keyword>
<keyword evidence="4 6" id="KW-0472">Membrane</keyword>
<dbReference type="RefSeq" id="XP_013264040.1">
    <property type="nucleotide sequence ID" value="XM_013408586.1"/>
</dbReference>
<evidence type="ECO:0008006" key="9">
    <source>
        <dbReference type="Google" id="ProtNLM"/>
    </source>
</evidence>
<dbReference type="Pfam" id="PF04479">
    <property type="entry name" value="RTA1"/>
    <property type="match status" value="1"/>
</dbReference>
<feature type="transmembrane region" description="Helical" evidence="6">
    <location>
        <begin position="262"/>
        <end position="281"/>
    </location>
</feature>
<feature type="transmembrane region" description="Helical" evidence="6">
    <location>
        <begin position="225"/>
        <end position="242"/>
    </location>
</feature>
<dbReference type="VEuPathDB" id="FungiDB:A1O9_03016"/>
<feature type="transmembrane region" description="Helical" evidence="6">
    <location>
        <begin position="123"/>
        <end position="140"/>
    </location>
</feature>
<feature type="transmembrane region" description="Helical" evidence="6">
    <location>
        <begin position="160"/>
        <end position="182"/>
    </location>
</feature>
<dbReference type="STRING" id="1182545.A0A072Q0N6"/>
<dbReference type="GO" id="GO:0016020">
    <property type="term" value="C:membrane"/>
    <property type="evidence" value="ECO:0007669"/>
    <property type="project" value="UniProtKB-SubCell"/>
</dbReference>
<evidence type="ECO:0000313" key="8">
    <source>
        <dbReference type="Proteomes" id="UP000027920"/>
    </source>
</evidence>
<dbReference type="PANTHER" id="PTHR31465:SF15">
    <property type="entry name" value="LIPID TRANSPORTER ATNI-RELATED"/>
    <property type="match status" value="1"/>
</dbReference>
<gene>
    <name evidence="7" type="ORF">A1O9_03016</name>
</gene>
<feature type="compositionally biased region" description="Basic and acidic residues" evidence="5">
    <location>
        <begin position="296"/>
        <end position="309"/>
    </location>
</feature>
<evidence type="ECO:0000256" key="3">
    <source>
        <dbReference type="ARBA" id="ARBA00022989"/>
    </source>
</evidence>
<evidence type="ECO:0000256" key="1">
    <source>
        <dbReference type="ARBA" id="ARBA00004141"/>
    </source>
</evidence>
<feature type="transmembrane region" description="Helical" evidence="6">
    <location>
        <begin position="49"/>
        <end position="66"/>
    </location>
</feature>
<accession>A0A072Q0N6</accession>
<comment type="subcellular location">
    <subcellularLocation>
        <location evidence="1">Membrane</location>
        <topology evidence="1">Multi-pass membrane protein</topology>
    </subcellularLocation>
</comment>
<dbReference type="Proteomes" id="UP000027920">
    <property type="component" value="Unassembled WGS sequence"/>
</dbReference>
<sequence>MRIQCEASDAPDALWVYCPSFAAAILFSILFGSTTLAHTVQAVIYRKRFAFVLIMGGMWECGGYITRTLSVIDQKNTAIYTVQQLLILLAPLWINAYIYMLLGRMIHFFLVDDRVFGLRARKITKCFVWFDVIAFLVQATGGMMATPDASAKTQKLGLDIYTAGVGLQLFFLSIFTSLAVGFQRRLKQQSQSPVANDSGSDYDPESYLQPRSGPHTPSPALARRLLILLYIVMVLVIIRNIYRLVEFATGVDSPIVKHEWFSYVWDAAPMFIAMIVLNIEYPGKVLQGPRADFRQEDRDIKMAKKEKKAEKKRQKQERKHGHHAKYTGLEDQA</sequence>
<organism evidence="7 8">
    <name type="scientific">Exophiala aquamarina CBS 119918</name>
    <dbReference type="NCBI Taxonomy" id="1182545"/>
    <lineage>
        <taxon>Eukaryota</taxon>
        <taxon>Fungi</taxon>
        <taxon>Dikarya</taxon>
        <taxon>Ascomycota</taxon>
        <taxon>Pezizomycotina</taxon>
        <taxon>Eurotiomycetes</taxon>
        <taxon>Chaetothyriomycetidae</taxon>
        <taxon>Chaetothyriales</taxon>
        <taxon>Herpotrichiellaceae</taxon>
        <taxon>Exophiala</taxon>
    </lineage>
</organism>
<protein>
    <recommendedName>
        <fullName evidence="9">RTA1 domain protein</fullName>
    </recommendedName>
</protein>
<evidence type="ECO:0000256" key="5">
    <source>
        <dbReference type="SAM" id="MobiDB-lite"/>
    </source>
</evidence>
<feature type="transmembrane region" description="Helical" evidence="6">
    <location>
        <begin position="14"/>
        <end position="37"/>
    </location>
</feature>
<dbReference type="PANTHER" id="PTHR31465">
    <property type="entry name" value="PROTEIN RTA1-RELATED"/>
    <property type="match status" value="1"/>
</dbReference>
<keyword evidence="8" id="KW-1185">Reference proteome</keyword>
<proteinExistence type="predicted"/>
<comment type="caution">
    <text evidence="7">The sequence shown here is derived from an EMBL/GenBank/DDBJ whole genome shotgun (WGS) entry which is preliminary data.</text>
</comment>
<dbReference type="GeneID" id="25277956"/>
<feature type="compositionally biased region" description="Basic residues" evidence="5">
    <location>
        <begin position="310"/>
        <end position="325"/>
    </location>
</feature>
<dbReference type="AlphaFoldDB" id="A0A072Q0N6"/>
<dbReference type="HOGENOM" id="CLU_033465_3_0_1"/>
<evidence type="ECO:0000256" key="4">
    <source>
        <dbReference type="ARBA" id="ARBA00023136"/>
    </source>
</evidence>
<feature type="transmembrane region" description="Helical" evidence="6">
    <location>
        <begin position="78"/>
        <end position="102"/>
    </location>
</feature>
<feature type="region of interest" description="Disordered" evidence="5">
    <location>
        <begin position="296"/>
        <end position="333"/>
    </location>
</feature>
<reference evidence="7 8" key="1">
    <citation type="submission" date="2013-03" db="EMBL/GenBank/DDBJ databases">
        <title>The Genome Sequence of Exophiala aquamarina CBS 119918.</title>
        <authorList>
            <consortium name="The Broad Institute Genomics Platform"/>
            <person name="Cuomo C."/>
            <person name="de Hoog S."/>
            <person name="Gorbushina A."/>
            <person name="Walker B."/>
            <person name="Young S.K."/>
            <person name="Zeng Q."/>
            <person name="Gargeya S."/>
            <person name="Fitzgerald M."/>
            <person name="Haas B."/>
            <person name="Abouelleil A."/>
            <person name="Allen A.W."/>
            <person name="Alvarado L."/>
            <person name="Arachchi H.M."/>
            <person name="Berlin A.M."/>
            <person name="Chapman S.B."/>
            <person name="Gainer-Dewar J."/>
            <person name="Goldberg J."/>
            <person name="Griggs A."/>
            <person name="Gujja S."/>
            <person name="Hansen M."/>
            <person name="Howarth C."/>
            <person name="Imamovic A."/>
            <person name="Ireland A."/>
            <person name="Larimer J."/>
            <person name="McCowan C."/>
            <person name="Murphy C."/>
            <person name="Pearson M."/>
            <person name="Poon T.W."/>
            <person name="Priest M."/>
            <person name="Roberts A."/>
            <person name="Saif S."/>
            <person name="Shea T."/>
            <person name="Sisk P."/>
            <person name="Sykes S."/>
            <person name="Wortman J."/>
            <person name="Nusbaum C."/>
            <person name="Birren B."/>
        </authorList>
    </citation>
    <scope>NUCLEOTIDE SEQUENCE [LARGE SCALE GENOMIC DNA]</scope>
    <source>
        <strain evidence="7 8">CBS 119918</strain>
    </source>
</reference>
<evidence type="ECO:0000256" key="2">
    <source>
        <dbReference type="ARBA" id="ARBA00022692"/>
    </source>
</evidence>
<evidence type="ECO:0000313" key="7">
    <source>
        <dbReference type="EMBL" id="KEF61450.1"/>
    </source>
</evidence>
<feature type="region of interest" description="Disordered" evidence="5">
    <location>
        <begin position="191"/>
        <end position="216"/>
    </location>
</feature>